<dbReference type="PRINTS" id="PR00469">
    <property type="entry name" value="PNDRDTASEII"/>
</dbReference>
<dbReference type="GO" id="GO:0005737">
    <property type="term" value="C:cytoplasm"/>
    <property type="evidence" value="ECO:0007669"/>
    <property type="project" value="TreeGrafter"/>
</dbReference>
<keyword evidence="5" id="KW-1133">Transmembrane helix</keyword>
<protein>
    <recommendedName>
        <fullName evidence="6">FAD/NAD(P)-binding domain-containing protein</fullName>
    </recommendedName>
</protein>
<evidence type="ECO:0000313" key="7">
    <source>
        <dbReference type="EMBL" id="ETW83688.1"/>
    </source>
</evidence>
<dbReference type="Gene3D" id="3.50.50.100">
    <property type="match status" value="1"/>
</dbReference>
<dbReference type="eggNOG" id="KOG2495">
    <property type="taxonomic scope" value="Eukaryota"/>
</dbReference>
<feature type="transmembrane region" description="Helical" evidence="5">
    <location>
        <begin position="349"/>
        <end position="369"/>
    </location>
</feature>
<dbReference type="Pfam" id="PF07992">
    <property type="entry name" value="Pyr_redox_2"/>
    <property type="match status" value="1"/>
</dbReference>
<name>W4KD23_HETIT</name>
<dbReference type="InterPro" id="IPR036188">
    <property type="entry name" value="FAD/NAD-bd_sf"/>
</dbReference>
<keyword evidence="3" id="KW-0274">FAD</keyword>
<dbReference type="GO" id="GO:0004174">
    <property type="term" value="F:electron-transferring-flavoprotein dehydrogenase activity"/>
    <property type="evidence" value="ECO:0007669"/>
    <property type="project" value="TreeGrafter"/>
</dbReference>
<feature type="domain" description="FAD/NAD(P)-binding" evidence="6">
    <location>
        <begin position="11"/>
        <end position="301"/>
    </location>
</feature>
<evidence type="ECO:0000256" key="1">
    <source>
        <dbReference type="ARBA" id="ARBA00006442"/>
    </source>
</evidence>
<evidence type="ECO:0000256" key="2">
    <source>
        <dbReference type="ARBA" id="ARBA00022630"/>
    </source>
</evidence>
<comment type="similarity">
    <text evidence="1">Belongs to the FAD-dependent oxidoreductase family.</text>
</comment>
<dbReference type="GeneID" id="20675938"/>
<evidence type="ECO:0000256" key="5">
    <source>
        <dbReference type="SAM" id="Phobius"/>
    </source>
</evidence>
<dbReference type="KEGG" id="hir:HETIRDRAFT_449349"/>
<keyword evidence="2" id="KW-0285">Flavoprotein</keyword>
<accession>W4KD23</accession>
<dbReference type="GO" id="GO:0050660">
    <property type="term" value="F:flavin adenine dinucleotide binding"/>
    <property type="evidence" value="ECO:0007669"/>
    <property type="project" value="TreeGrafter"/>
</dbReference>
<keyword evidence="8" id="KW-1185">Reference proteome</keyword>
<sequence>MASLTDQKRKSVVVVGGGGAGSAVARQLSKKLDPARHSLTLITARPFYVHLPASLRMAVTAEGKLEDQILKPYDALVPARVGGVRVARVVGVEKAAAKDAEDASAPLGGWVLLQGGEKVWYDVLVVAPGMRWEGPLAYPDSGEEILAFIGQWRTKIEDAKEIVLAGGGPVNVELAGEIKEYWPEKKVHIVQSGDLPLNKVYPDHFRRRVQQEIEARGVNFRFDDRLDELAPVDGVVHTRKGKVIPADLVLSCRGGTPNTKFLESLGPDVLTEWGFVRVMPSLELQNQPGIFCAGDVLDNPERSKLRACWNHAAVIVRNVLDRLDGKPVLEAKYKCGREFIGISMGKSGGVSYVGILWGIILGNWITALFKSRTLGVRMLKYYF</sequence>
<evidence type="ECO:0000259" key="6">
    <source>
        <dbReference type="Pfam" id="PF07992"/>
    </source>
</evidence>
<gene>
    <name evidence="7" type="ORF">HETIRDRAFT_449349</name>
</gene>
<dbReference type="AlphaFoldDB" id="W4KD23"/>
<dbReference type="HOGENOM" id="CLU_019845_2_0_1"/>
<dbReference type="PRINTS" id="PR00368">
    <property type="entry name" value="FADPNR"/>
</dbReference>
<dbReference type="InParanoid" id="W4KD23"/>
<dbReference type="OrthoDB" id="202203at2759"/>
<keyword evidence="4" id="KW-0560">Oxidoreductase</keyword>
<evidence type="ECO:0000256" key="3">
    <source>
        <dbReference type="ARBA" id="ARBA00022827"/>
    </source>
</evidence>
<evidence type="ECO:0000313" key="8">
    <source>
        <dbReference type="Proteomes" id="UP000030671"/>
    </source>
</evidence>
<keyword evidence="5" id="KW-0812">Transmembrane</keyword>
<evidence type="ECO:0000256" key="4">
    <source>
        <dbReference type="ARBA" id="ARBA00023002"/>
    </source>
</evidence>
<keyword evidence="5" id="KW-0472">Membrane</keyword>
<dbReference type="RefSeq" id="XP_009543451.1">
    <property type="nucleotide sequence ID" value="XM_009545156.1"/>
</dbReference>
<dbReference type="PANTHER" id="PTHR43735">
    <property type="entry name" value="APOPTOSIS-INDUCING FACTOR 1"/>
    <property type="match status" value="1"/>
</dbReference>
<organism evidence="7 8">
    <name type="scientific">Heterobasidion irregulare (strain TC 32-1)</name>
    <dbReference type="NCBI Taxonomy" id="747525"/>
    <lineage>
        <taxon>Eukaryota</taxon>
        <taxon>Fungi</taxon>
        <taxon>Dikarya</taxon>
        <taxon>Basidiomycota</taxon>
        <taxon>Agaricomycotina</taxon>
        <taxon>Agaricomycetes</taxon>
        <taxon>Russulales</taxon>
        <taxon>Bondarzewiaceae</taxon>
        <taxon>Heterobasidion</taxon>
        <taxon>Heterobasidion annosum species complex</taxon>
    </lineage>
</organism>
<dbReference type="SUPFAM" id="SSF51905">
    <property type="entry name" value="FAD/NAD(P)-binding domain"/>
    <property type="match status" value="1"/>
</dbReference>
<proteinExistence type="inferred from homology"/>
<dbReference type="InterPro" id="IPR023753">
    <property type="entry name" value="FAD/NAD-binding_dom"/>
</dbReference>
<reference evidence="7 8" key="1">
    <citation type="journal article" date="2012" name="New Phytol.">
        <title>Insight into trade-off between wood decay and parasitism from the genome of a fungal forest pathogen.</title>
        <authorList>
            <person name="Olson A."/>
            <person name="Aerts A."/>
            <person name="Asiegbu F."/>
            <person name="Belbahri L."/>
            <person name="Bouzid O."/>
            <person name="Broberg A."/>
            <person name="Canback B."/>
            <person name="Coutinho P.M."/>
            <person name="Cullen D."/>
            <person name="Dalman K."/>
            <person name="Deflorio G."/>
            <person name="van Diepen L.T."/>
            <person name="Dunand C."/>
            <person name="Duplessis S."/>
            <person name="Durling M."/>
            <person name="Gonthier P."/>
            <person name="Grimwood J."/>
            <person name="Fossdal C.G."/>
            <person name="Hansson D."/>
            <person name="Henrissat B."/>
            <person name="Hietala A."/>
            <person name="Himmelstrand K."/>
            <person name="Hoffmeister D."/>
            <person name="Hogberg N."/>
            <person name="James T.Y."/>
            <person name="Karlsson M."/>
            <person name="Kohler A."/>
            <person name="Kues U."/>
            <person name="Lee Y.H."/>
            <person name="Lin Y.C."/>
            <person name="Lind M."/>
            <person name="Lindquist E."/>
            <person name="Lombard V."/>
            <person name="Lucas S."/>
            <person name="Lunden K."/>
            <person name="Morin E."/>
            <person name="Murat C."/>
            <person name="Park J."/>
            <person name="Raffaello T."/>
            <person name="Rouze P."/>
            <person name="Salamov A."/>
            <person name="Schmutz J."/>
            <person name="Solheim H."/>
            <person name="Stahlberg J."/>
            <person name="Velez H."/>
            <person name="de Vries R.P."/>
            <person name="Wiebenga A."/>
            <person name="Woodward S."/>
            <person name="Yakovlev I."/>
            <person name="Garbelotto M."/>
            <person name="Martin F."/>
            <person name="Grigoriev I.V."/>
            <person name="Stenlid J."/>
        </authorList>
    </citation>
    <scope>NUCLEOTIDE SEQUENCE [LARGE SCALE GENOMIC DNA]</scope>
    <source>
        <strain evidence="7 8">TC 32-1</strain>
    </source>
</reference>
<dbReference type="STRING" id="747525.W4KD23"/>
<dbReference type="PANTHER" id="PTHR43735:SF3">
    <property type="entry name" value="FERROPTOSIS SUPPRESSOR PROTEIN 1"/>
    <property type="match status" value="1"/>
</dbReference>
<dbReference type="Proteomes" id="UP000030671">
    <property type="component" value="Unassembled WGS sequence"/>
</dbReference>
<dbReference type="EMBL" id="KI925456">
    <property type="protein sequence ID" value="ETW83688.1"/>
    <property type="molecule type" value="Genomic_DNA"/>
</dbReference>